<evidence type="ECO:0008006" key="4">
    <source>
        <dbReference type="Google" id="ProtNLM"/>
    </source>
</evidence>
<feature type="signal peptide" evidence="1">
    <location>
        <begin position="1"/>
        <end position="17"/>
    </location>
</feature>
<name>A0A139ID04_9PEZI</name>
<dbReference type="EMBL" id="LFZO01000148">
    <property type="protein sequence ID" value="KXT12539.1"/>
    <property type="molecule type" value="Genomic_DNA"/>
</dbReference>
<evidence type="ECO:0000313" key="3">
    <source>
        <dbReference type="Proteomes" id="UP000073492"/>
    </source>
</evidence>
<protein>
    <recommendedName>
        <fullName evidence="4">Granulins domain-containing protein</fullName>
    </recommendedName>
</protein>
<dbReference type="Proteomes" id="UP000073492">
    <property type="component" value="Unassembled WGS sequence"/>
</dbReference>
<feature type="chain" id="PRO_5007297342" description="Granulins domain-containing protein" evidence="1">
    <location>
        <begin position="18"/>
        <end position="58"/>
    </location>
</feature>
<keyword evidence="1" id="KW-0732">Signal</keyword>
<comment type="caution">
    <text evidence="2">The sequence shown here is derived from an EMBL/GenBank/DDBJ whole genome shotgun (WGS) entry which is preliminary data.</text>
</comment>
<gene>
    <name evidence="2" type="ORF">AC579_7480</name>
</gene>
<evidence type="ECO:0000256" key="1">
    <source>
        <dbReference type="SAM" id="SignalP"/>
    </source>
</evidence>
<dbReference type="AlphaFoldDB" id="A0A139ID04"/>
<evidence type="ECO:0000313" key="2">
    <source>
        <dbReference type="EMBL" id="KXT12539.1"/>
    </source>
</evidence>
<keyword evidence="3" id="KW-1185">Reference proteome</keyword>
<proteinExistence type="predicted"/>
<reference evidence="2 3" key="1">
    <citation type="submission" date="2015-07" db="EMBL/GenBank/DDBJ databases">
        <title>Comparative genomics of the Sigatoka disease complex on banana suggests a link between parallel evolutionary changes in Pseudocercospora fijiensis and Pseudocercospora eumusae and increased virulence on the banana host.</title>
        <authorList>
            <person name="Chang T.-C."/>
            <person name="Salvucci A."/>
            <person name="Crous P.W."/>
            <person name="Stergiopoulos I."/>
        </authorList>
    </citation>
    <scope>NUCLEOTIDE SEQUENCE [LARGE SCALE GENOMIC DNA]</scope>
    <source>
        <strain evidence="2 3">CBS 116634</strain>
    </source>
</reference>
<organism evidence="2 3">
    <name type="scientific">Pseudocercospora musae</name>
    <dbReference type="NCBI Taxonomy" id="113226"/>
    <lineage>
        <taxon>Eukaryota</taxon>
        <taxon>Fungi</taxon>
        <taxon>Dikarya</taxon>
        <taxon>Ascomycota</taxon>
        <taxon>Pezizomycotina</taxon>
        <taxon>Dothideomycetes</taxon>
        <taxon>Dothideomycetidae</taxon>
        <taxon>Mycosphaerellales</taxon>
        <taxon>Mycosphaerellaceae</taxon>
        <taxon>Pseudocercospora</taxon>
    </lineage>
</organism>
<accession>A0A139ID04</accession>
<sequence length="58" mass="5939">MHLLTLVIATLVTLANAAIPTGTNGVDVCYCPSAGCVNGVCSTVGGPCCDDDFFNKKF</sequence>